<evidence type="ECO:0000256" key="1">
    <source>
        <dbReference type="SAM" id="Phobius"/>
    </source>
</evidence>
<sequence>MWQTVSLCLLVQNLKQIADCYTQNTVVQYRDNINQLVIKLDSNNNSACEVFPDGVDVNVTLGEINPTDPTKFIQPISRTIINFNYKTSKELYLNDIEEIDVYDINLILIEIYSYAEITEIHGCVYQSSVSSLTDCFYPNTSILIRQNDFLLSLHATGLCRLQIDDMDQFNILIDSEILYFDTSNTDLLNLKLHYGTDKPFSVTLPGNYMRHWDADIIQARIVLSTKEEFDFNFDLIDIESVQDIYQTQQLMRQDSSFGVYVLPNQLNYQIFLTKLSLVVYDSFSVRLNFQNGFVLQETLKIFNQTQYLYHFKCGADCRHQYSTISTQPVFELIFYKETESVLIQTVDLNTCPYSLESATLLMDNSHLRLKIVYNGSDYSQNQLLVSELVNAQSNLVQETFTNQWSRNLASVKLNCNQCTNYKNGQYILRYKLNEIQYQMLIKAVDTDDYGHVIVVACVIGAVMIVGSISASVLGVIRVQRQIKQMKKKRNNVNV</sequence>
<keyword evidence="1" id="KW-0472">Membrane</keyword>
<keyword evidence="7" id="KW-1185">Reference proteome</keyword>
<dbReference type="EMBL" id="CATOUU010000843">
    <property type="protein sequence ID" value="CAI9954046.1"/>
    <property type="molecule type" value="Genomic_DNA"/>
</dbReference>
<evidence type="ECO:0000313" key="6">
    <source>
        <dbReference type="EMBL" id="CAL6058774.1"/>
    </source>
</evidence>
<evidence type="ECO:0000313" key="4">
    <source>
        <dbReference type="EMBL" id="CAI9962782.1"/>
    </source>
</evidence>
<dbReference type="EMBL" id="CAXDID020000222">
    <property type="protein sequence ID" value="CAL6058774.1"/>
    <property type="molecule type" value="Genomic_DNA"/>
</dbReference>
<keyword evidence="2" id="KW-0732">Signal</keyword>
<keyword evidence="1" id="KW-1133">Transmembrane helix</keyword>
<protein>
    <recommendedName>
        <fullName evidence="8">Transmembrane protein</fullName>
    </recommendedName>
</protein>
<feature type="chain" id="PRO_5044705027" description="Transmembrane protein" evidence="2">
    <location>
        <begin position="21"/>
        <end position="494"/>
    </location>
</feature>
<keyword evidence="1" id="KW-0812">Transmembrane</keyword>
<accession>A0AA86QTH3</accession>
<reference evidence="4" key="1">
    <citation type="submission" date="2023-06" db="EMBL/GenBank/DDBJ databases">
        <authorList>
            <person name="Kurt Z."/>
        </authorList>
    </citation>
    <scope>NUCLEOTIDE SEQUENCE</scope>
</reference>
<name>A0AA86QTH3_9EUKA</name>
<gene>
    <name evidence="5" type="ORF">HINF_LOCUS32987</name>
    <name evidence="3" type="ORF">HINF_LOCUS41691</name>
    <name evidence="6" type="ORF">HINF_LOCUS48433</name>
    <name evidence="4" type="ORF">HINF_LOCUS50427</name>
</gene>
<dbReference type="EMBL" id="CAXDID020000113">
    <property type="protein sequence ID" value="CAL6030110.1"/>
    <property type="molecule type" value="Genomic_DNA"/>
</dbReference>
<proteinExistence type="predicted"/>
<evidence type="ECO:0000313" key="5">
    <source>
        <dbReference type="EMBL" id="CAL6030110.1"/>
    </source>
</evidence>
<evidence type="ECO:0008006" key="8">
    <source>
        <dbReference type="Google" id="ProtNLM"/>
    </source>
</evidence>
<feature type="transmembrane region" description="Helical" evidence="1">
    <location>
        <begin position="449"/>
        <end position="478"/>
    </location>
</feature>
<evidence type="ECO:0000313" key="7">
    <source>
        <dbReference type="Proteomes" id="UP001642409"/>
    </source>
</evidence>
<organism evidence="4">
    <name type="scientific">Hexamita inflata</name>
    <dbReference type="NCBI Taxonomy" id="28002"/>
    <lineage>
        <taxon>Eukaryota</taxon>
        <taxon>Metamonada</taxon>
        <taxon>Diplomonadida</taxon>
        <taxon>Hexamitidae</taxon>
        <taxon>Hexamitinae</taxon>
        <taxon>Hexamita</taxon>
    </lineage>
</organism>
<reference evidence="5 7" key="2">
    <citation type="submission" date="2024-07" db="EMBL/GenBank/DDBJ databases">
        <authorList>
            <person name="Akdeniz Z."/>
        </authorList>
    </citation>
    <scope>NUCLEOTIDE SEQUENCE [LARGE SCALE GENOMIC DNA]</scope>
</reference>
<dbReference type="EMBL" id="CATOUU010000959">
    <property type="protein sequence ID" value="CAI9962782.1"/>
    <property type="molecule type" value="Genomic_DNA"/>
</dbReference>
<comment type="caution">
    <text evidence="4">The sequence shown here is derived from an EMBL/GenBank/DDBJ whole genome shotgun (WGS) entry which is preliminary data.</text>
</comment>
<dbReference type="Proteomes" id="UP001642409">
    <property type="component" value="Unassembled WGS sequence"/>
</dbReference>
<feature type="signal peptide" evidence="2">
    <location>
        <begin position="1"/>
        <end position="20"/>
    </location>
</feature>
<evidence type="ECO:0000256" key="2">
    <source>
        <dbReference type="SAM" id="SignalP"/>
    </source>
</evidence>
<dbReference type="AlphaFoldDB" id="A0AA86QTH3"/>
<evidence type="ECO:0000313" key="3">
    <source>
        <dbReference type="EMBL" id="CAI9954046.1"/>
    </source>
</evidence>